<reference evidence="1 2" key="1">
    <citation type="submission" date="2016-10" db="EMBL/GenBank/DDBJ databases">
        <authorList>
            <person name="de Groot N.N."/>
        </authorList>
    </citation>
    <scope>NUCLEOTIDE SEQUENCE [LARGE SCALE GENOMIC DNA]</scope>
    <source>
        <strain evidence="1 2">MP1X4</strain>
    </source>
</reference>
<dbReference type="InterPro" id="IPR047114">
    <property type="entry name" value="YciF"/>
</dbReference>
<accession>A0A1H1SA48</accession>
<dbReference type="SUPFAM" id="SSF47240">
    <property type="entry name" value="Ferritin-like"/>
    <property type="match status" value="1"/>
</dbReference>
<dbReference type="InterPro" id="IPR009078">
    <property type="entry name" value="Ferritin-like_SF"/>
</dbReference>
<dbReference type="Pfam" id="PF05974">
    <property type="entry name" value="DUF892"/>
    <property type="match status" value="1"/>
</dbReference>
<dbReference type="RefSeq" id="WP_091370240.1">
    <property type="nucleotide sequence ID" value="NZ_LT629740.1"/>
</dbReference>
<dbReference type="InterPro" id="IPR010287">
    <property type="entry name" value="DUF892_YciF-like"/>
</dbReference>
<dbReference type="OrthoDB" id="9795056at2"/>
<organism evidence="1 2">
    <name type="scientific">Mucilaginibacter mallensis</name>
    <dbReference type="NCBI Taxonomy" id="652787"/>
    <lineage>
        <taxon>Bacteria</taxon>
        <taxon>Pseudomonadati</taxon>
        <taxon>Bacteroidota</taxon>
        <taxon>Sphingobacteriia</taxon>
        <taxon>Sphingobacteriales</taxon>
        <taxon>Sphingobacteriaceae</taxon>
        <taxon>Mucilaginibacter</taxon>
    </lineage>
</organism>
<gene>
    <name evidence="1" type="ORF">SAMN05216490_1170</name>
</gene>
<evidence type="ECO:0000313" key="1">
    <source>
        <dbReference type="EMBL" id="SDS44801.1"/>
    </source>
</evidence>
<protein>
    <submittedName>
        <fullName evidence="1">Ferritin-like metal-binding protein YciE</fullName>
    </submittedName>
</protein>
<dbReference type="AlphaFoldDB" id="A0A1H1SA48"/>
<name>A0A1H1SA48_MUCMA</name>
<keyword evidence="2" id="KW-1185">Reference proteome</keyword>
<dbReference type="STRING" id="652787.SAMN05216490_1170"/>
<dbReference type="InterPro" id="IPR012347">
    <property type="entry name" value="Ferritin-like"/>
</dbReference>
<evidence type="ECO:0000313" key="2">
    <source>
        <dbReference type="Proteomes" id="UP000199679"/>
    </source>
</evidence>
<dbReference type="PANTHER" id="PTHR30565">
    <property type="entry name" value="PROTEIN YCIF"/>
    <property type="match status" value="1"/>
</dbReference>
<dbReference type="Proteomes" id="UP000199679">
    <property type="component" value="Chromosome I"/>
</dbReference>
<dbReference type="EMBL" id="LT629740">
    <property type="protein sequence ID" value="SDS44801.1"/>
    <property type="molecule type" value="Genomic_DNA"/>
</dbReference>
<proteinExistence type="predicted"/>
<sequence>MALVTPKPLDESVLNHVFVHNLNRIYFGKCYLNQHLSHLISIASFPALQMAMEEFWEDIKRQIGRMDAIYALIVETPSNKNCNPIKSIVKDNFCLDEEQPLPILLDMDIIAYLQLLEHINISACSMLKMIASKLKKEQAAQLLTECFDESIDNDHLFMLISKEYVTTE</sequence>
<dbReference type="PANTHER" id="PTHR30565:SF9">
    <property type="entry name" value="PROTEIN YCIF"/>
    <property type="match status" value="1"/>
</dbReference>
<dbReference type="Gene3D" id="1.20.1260.10">
    <property type="match status" value="1"/>
</dbReference>